<sequence length="312" mass="34796">IWAPPASFSRAPCALLRAARLSAPPASKQGRGWPPCCTGDTTSTTVFIIPSTSIQVRVTQDLHFWPARWKEVFPVANGDRQSPIDIKTEETKYDPALPPISPNYDPTSAKIILNNGHSTGVEFDDTENKSVLRGGPLTGSYRLRQIHFHWGASDDIGSEHAVDGKKYAAELHVVHWNSDKYSTFVEAARQRDGLAVMAVFLKIGESNSQLKKITDRLDTIRAKGKQALFTNFDPSCLLPHSLDYWTYLGSLTVPPLLESVIWIILREPISVSSEQLTKFRSLLCTAEGEGACRMLRNYRPPQPLKGREVRRN</sequence>
<dbReference type="PANTHER" id="PTHR18952:SF81">
    <property type="entry name" value="CARBONIC ANHYDRASE 13"/>
    <property type="match status" value="1"/>
</dbReference>
<dbReference type="GO" id="GO:0008270">
    <property type="term" value="F:zinc ion binding"/>
    <property type="evidence" value="ECO:0007669"/>
    <property type="project" value="UniProtKB-UniRule"/>
</dbReference>
<dbReference type="InterPro" id="IPR023561">
    <property type="entry name" value="Carbonic_anhydrase_a-class"/>
</dbReference>
<evidence type="ECO:0000256" key="2">
    <source>
        <dbReference type="ARBA" id="ARBA00010718"/>
    </source>
</evidence>
<feature type="non-terminal residue" evidence="9">
    <location>
        <position position="312"/>
    </location>
</feature>
<dbReference type="SMART" id="SM01057">
    <property type="entry name" value="Carb_anhydrase"/>
    <property type="match status" value="1"/>
</dbReference>
<dbReference type="InterPro" id="IPR036398">
    <property type="entry name" value="CA_dom_sf"/>
</dbReference>
<evidence type="ECO:0000256" key="6">
    <source>
        <dbReference type="ARBA" id="ARBA00023239"/>
    </source>
</evidence>
<dbReference type="OrthoDB" id="429145at2759"/>
<evidence type="ECO:0000256" key="5">
    <source>
        <dbReference type="ARBA" id="ARBA00022833"/>
    </source>
</evidence>
<dbReference type="Pfam" id="PF00194">
    <property type="entry name" value="Carb_anhydrase"/>
    <property type="match status" value="1"/>
</dbReference>
<keyword evidence="6 7" id="KW-0456">Lyase</keyword>
<keyword evidence="10" id="KW-1185">Reference proteome</keyword>
<comment type="catalytic activity">
    <reaction evidence="7">
        <text>hydrogencarbonate + H(+) = CO2 + H2O</text>
        <dbReference type="Rhea" id="RHEA:10748"/>
        <dbReference type="ChEBI" id="CHEBI:15377"/>
        <dbReference type="ChEBI" id="CHEBI:15378"/>
        <dbReference type="ChEBI" id="CHEBI:16526"/>
        <dbReference type="ChEBI" id="CHEBI:17544"/>
        <dbReference type="EC" id="4.2.1.1"/>
    </reaction>
</comment>
<dbReference type="SUPFAM" id="SSF51069">
    <property type="entry name" value="Carbonic anhydrase"/>
    <property type="match status" value="1"/>
</dbReference>
<comment type="cofactor">
    <cofactor evidence="1 7">
        <name>Zn(2+)</name>
        <dbReference type="ChEBI" id="CHEBI:29105"/>
    </cofactor>
</comment>
<dbReference type="EMBL" id="JAHGAV010000091">
    <property type="protein sequence ID" value="KAG6932648.1"/>
    <property type="molecule type" value="Genomic_DNA"/>
</dbReference>
<reference evidence="9 10" key="1">
    <citation type="journal article" date="2020" name="G3 (Bethesda)">
        <title>Draft Genome of the Common Snapping Turtle, Chelydra serpentina, a Model for Phenotypic Plasticity in Reptiles.</title>
        <authorList>
            <person name="Das D."/>
            <person name="Singh S.K."/>
            <person name="Bierstedt J."/>
            <person name="Erickson A."/>
            <person name="Galli G.L.J."/>
            <person name="Crossley D.A. 2nd"/>
            <person name="Rhen T."/>
        </authorList>
    </citation>
    <scope>NUCLEOTIDE SEQUENCE [LARGE SCALE GENOMIC DNA]</scope>
    <source>
        <strain evidence="9">KW</strain>
    </source>
</reference>
<dbReference type="Gene3D" id="3.10.200.10">
    <property type="entry name" value="Alpha carbonic anhydrase"/>
    <property type="match status" value="1"/>
</dbReference>
<dbReference type="PANTHER" id="PTHR18952">
    <property type="entry name" value="CARBONIC ANHYDRASE"/>
    <property type="match status" value="1"/>
</dbReference>
<evidence type="ECO:0000313" key="9">
    <source>
        <dbReference type="EMBL" id="KAG6932648.1"/>
    </source>
</evidence>
<dbReference type="FunFam" id="3.10.200.10:FF:000001">
    <property type="entry name" value="Carbonic anhydrase 2"/>
    <property type="match status" value="1"/>
</dbReference>
<dbReference type="EC" id="4.2.1.1" evidence="3 7"/>
<dbReference type="PROSITE" id="PS00162">
    <property type="entry name" value="ALPHA_CA_1"/>
    <property type="match status" value="1"/>
</dbReference>
<evidence type="ECO:0000256" key="3">
    <source>
        <dbReference type="ARBA" id="ARBA00012925"/>
    </source>
</evidence>
<evidence type="ECO:0000256" key="1">
    <source>
        <dbReference type="ARBA" id="ARBA00001947"/>
    </source>
</evidence>
<dbReference type="Proteomes" id="UP000765507">
    <property type="component" value="Unassembled WGS sequence"/>
</dbReference>
<comment type="caution">
    <text evidence="9">The sequence shown here is derived from an EMBL/GenBank/DDBJ whole genome shotgun (WGS) entry which is preliminary data.</text>
</comment>
<evidence type="ECO:0000256" key="4">
    <source>
        <dbReference type="ARBA" id="ARBA00022723"/>
    </source>
</evidence>
<dbReference type="GO" id="GO:0005829">
    <property type="term" value="C:cytosol"/>
    <property type="evidence" value="ECO:0007669"/>
    <property type="project" value="TreeGrafter"/>
</dbReference>
<dbReference type="AlphaFoldDB" id="A0A8T1SUT2"/>
<name>A0A8T1SUT2_CHESE</name>
<protein>
    <recommendedName>
        <fullName evidence="3 7">Carbonic anhydrase</fullName>
        <ecNumber evidence="3 7">4.2.1.1</ecNumber>
    </recommendedName>
</protein>
<evidence type="ECO:0000313" key="10">
    <source>
        <dbReference type="Proteomes" id="UP000765507"/>
    </source>
</evidence>
<comment type="function">
    <text evidence="7">Reversible hydration of carbon dioxide.</text>
</comment>
<accession>A0A8T1SUT2</accession>
<dbReference type="InterPro" id="IPR001148">
    <property type="entry name" value="CA_dom"/>
</dbReference>
<keyword evidence="5 7" id="KW-0862">Zinc</keyword>
<proteinExistence type="inferred from homology"/>
<keyword evidence="4 7" id="KW-0479">Metal-binding</keyword>
<organism evidence="9 10">
    <name type="scientific">Chelydra serpentina</name>
    <name type="common">Snapping turtle</name>
    <name type="synonym">Testudo serpentina</name>
    <dbReference type="NCBI Taxonomy" id="8475"/>
    <lineage>
        <taxon>Eukaryota</taxon>
        <taxon>Metazoa</taxon>
        <taxon>Chordata</taxon>
        <taxon>Craniata</taxon>
        <taxon>Vertebrata</taxon>
        <taxon>Euteleostomi</taxon>
        <taxon>Archelosauria</taxon>
        <taxon>Testudinata</taxon>
        <taxon>Testudines</taxon>
        <taxon>Cryptodira</taxon>
        <taxon>Durocryptodira</taxon>
        <taxon>Americhelydia</taxon>
        <taxon>Chelydroidea</taxon>
        <taxon>Chelydridae</taxon>
        <taxon>Chelydra</taxon>
    </lineage>
</organism>
<evidence type="ECO:0000259" key="8">
    <source>
        <dbReference type="PROSITE" id="PS51144"/>
    </source>
</evidence>
<comment type="similarity">
    <text evidence="2 7">Belongs to the alpha-carbonic anhydrase family.</text>
</comment>
<dbReference type="PROSITE" id="PS51144">
    <property type="entry name" value="ALPHA_CA_2"/>
    <property type="match status" value="1"/>
</dbReference>
<gene>
    <name evidence="9" type="primary">CA13</name>
    <name evidence="9" type="ORF">G0U57_021030</name>
</gene>
<feature type="domain" description="Alpha-carbonic anhydrase" evidence="8">
    <location>
        <begin position="60"/>
        <end position="312"/>
    </location>
</feature>
<evidence type="ECO:0000256" key="7">
    <source>
        <dbReference type="RuleBase" id="RU367011"/>
    </source>
</evidence>
<dbReference type="InterPro" id="IPR018338">
    <property type="entry name" value="Carbonic_anhydrase_a-class_CS"/>
</dbReference>
<dbReference type="GO" id="GO:0004089">
    <property type="term" value="F:carbonate dehydratase activity"/>
    <property type="evidence" value="ECO:0007669"/>
    <property type="project" value="UniProtKB-UniRule"/>
</dbReference>